<dbReference type="Gene3D" id="1.20.120.550">
    <property type="entry name" value="Membrane associated eicosanoid/glutathione metabolism-like domain"/>
    <property type="match status" value="1"/>
</dbReference>
<reference evidence="6 7" key="1">
    <citation type="submission" date="2019-01" db="EMBL/GenBank/DDBJ databases">
        <authorList>
            <person name="Chen W.-M."/>
        </authorList>
    </citation>
    <scope>NUCLEOTIDE SEQUENCE [LARGE SCALE GENOMIC DNA]</scope>
    <source>
        <strain evidence="6 7">KYPC3</strain>
    </source>
</reference>
<evidence type="ECO:0000256" key="2">
    <source>
        <dbReference type="ARBA" id="ARBA00022692"/>
    </source>
</evidence>
<evidence type="ECO:0000256" key="5">
    <source>
        <dbReference type="SAM" id="Phobius"/>
    </source>
</evidence>
<dbReference type="OrthoDB" id="328594at2"/>
<evidence type="ECO:0008006" key="8">
    <source>
        <dbReference type="Google" id="ProtNLM"/>
    </source>
</evidence>
<keyword evidence="3 5" id="KW-1133">Transmembrane helix</keyword>
<proteinExistence type="predicted"/>
<dbReference type="SUPFAM" id="SSF161084">
    <property type="entry name" value="MAPEG domain-like"/>
    <property type="match status" value="1"/>
</dbReference>
<dbReference type="GO" id="GO:0016020">
    <property type="term" value="C:membrane"/>
    <property type="evidence" value="ECO:0007669"/>
    <property type="project" value="UniProtKB-SubCell"/>
</dbReference>
<dbReference type="EMBL" id="SACS01000002">
    <property type="protein sequence ID" value="RVU41269.1"/>
    <property type="molecule type" value="Genomic_DNA"/>
</dbReference>
<feature type="transmembrane region" description="Helical" evidence="5">
    <location>
        <begin position="117"/>
        <end position="137"/>
    </location>
</feature>
<evidence type="ECO:0000256" key="4">
    <source>
        <dbReference type="ARBA" id="ARBA00023136"/>
    </source>
</evidence>
<comment type="subcellular location">
    <subcellularLocation>
        <location evidence="1">Membrane</location>
    </subcellularLocation>
</comment>
<accession>A0A437R3B0</accession>
<keyword evidence="2 5" id="KW-0812">Transmembrane</keyword>
<name>A0A437R3B0_9GAMM</name>
<dbReference type="Pfam" id="PF01124">
    <property type="entry name" value="MAPEG"/>
    <property type="match status" value="1"/>
</dbReference>
<evidence type="ECO:0000256" key="3">
    <source>
        <dbReference type="ARBA" id="ARBA00022989"/>
    </source>
</evidence>
<dbReference type="RefSeq" id="WP_127697651.1">
    <property type="nucleotide sequence ID" value="NZ_SACS01000002.1"/>
</dbReference>
<feature type="transmembrane region" description="Helical" evidence="5">
    <location>
        <begin position="68"/>
        <end position="97"/>
    </location>
</feature>
<dbReference type="Proteomes" id="UP000283077">
    <property type="component" value="Unassembled WGS sequence"/>
</dbReference>
<protein>
    <recommendedName>
        <fullName evidence="8">MAPEG family protein</fullName>
    </recommendedName>
</protein>
<evidence type="ECO:0000256" key="1">
    <source>
        <dbReference type="ARBA" id="ARBA00004370"/>
    </source>
</evidence>
<dbReference type="AlphaFoldDB" id="A0A437R3B0"/>
<dbReference type="InterPro" id="IPR001129">
    <property type="entry name" value="Membr-assoc_MAPEG"/>
</dbReference>
<keyword evidence="7" id="KW-1185">Reference proteome</keyword>
<gene>
    <name evidence="6" type="ORF">EOE67_03450</name>
</gene>
<organism evidence="6 7">
    <name type="scientific">Rheinheimera riviphila</name>
    <dbReference type="NCBI Taxonomy" id="1834037"/>
    <lineage>
        <taxon>Bacteria</taxon>
        <taxon>Pseudomonadati</taxon>
        <taxon>Pseudomonadota</taxon>
        <taxon>Gammaproteobacteria</taxon>
        <taxon>Chromatiales</taxon>
        <taxon>Chromatiaceae</taxon>
        <taxon>Rheinheimera</taxon>
    </lineage>
</organism>
<keyword evidence="4 5" id="KW-0472">Membrane</keyword>
<evidence type="ECO:0000313" key="6">
    <source>
        <dbReference type="EMBL" id="RVU41269.1"/>
    </source>
</evidence>
<comment type="caution">
    <text evidence="6">The sequence shown here is derived from an EMBL/GenBank/DDBJ whole genome shotgun (WGS) entry which is preliminary data.</text>
</comment>
<evidence type="ECO:0000313" key="7">
    <source>
        <dbReference type="Proteomes" id="UP000283077"/>
    </source>
</evidence>
<feature type="transmembrane region" description="Helical" evidence="5">
    <location>
        <begin position="6"/>
        <end position="24"/>
    </location>
</feature>
<dbReference type="InterPro" id="IPR023352">
    <property type="entry name" value="MAPEG-like_dom_sf"/>
</dbReference>
<sequence>MDKLLVLTVVAEVLLISVIMVIMGRRRFSAARNKEISLGAFRTMDLAGANEGVITASRNFDNQFQMPMLFMFGVLFVLHFQLADLVFVLLGALYIALRLLHSIVHITSNHVRRRFNLFLISCVVLWAFWIRFVLMLLV</sequence>